<evidence type="ECO:0000313" key="1">
    <source>
        <dbReference type="EMBL" id="OGK51232.1"/>
    </source>
</evidence>
<dbReference type="SUPFAM" id="SSF55811">
    <property type="entry name" value="Nudix"/>
    <property type="match status" value="1"/>
</dbReference>
<evidence type="ECO:0000313" key="2">
    <source>
        <dbReference type="Proteomes" id="UP000178558"/>
    </source>
</evidence>
<protein>
    <recommendedName>
        <fullName evidence="3">Nudix hydrolase domain-containing protein</fullName>
    </recommendedName>
</protein>
<dbReference type="Proteomes" id="UP000178558">
    <property type="component" value="Unassembled WGS sequence"/>
</dbReference>
<accession>A0A1F7J6I6</accession>
<dbReference type="EMBL" id="MGAQ01000003">
    <property type="protein sequence ID" value="OGK51232.1"/>
    <property type="molecule type" value="Genomic_DNA"/>
</dbReference>
<sequence>MAEQRGARGRLDTRETDFKYIPSDSRERIRNYLNVITSEHDLIIHHIGDWTNGEIEIVTDPLEIVDAEGEMKEVKAPLGTRPDSVLEAFVVTGGYSTFIQHVVKRRDDEDKERGFSYGVFQEVVWNFERRNNSGHAAFPVWTDEDGVKRVCLVKIFRRPTGTWEAEIPRFSQDAIEEVSETRQRELMEETKCEIVGDIVDLGTGLVDSGLAHLENHLWYVPVEPLEVDGDLDVEEGIADRVFLTLDEVKDAILTREVSFGDEKVSMRDGGLLMVWAAANVRGLI</sequence>
<reference evidence="1 2" key="1">
    <citation type="journal article" date="2016" name="Nat. Commun.">
        <title>Thousands of microbial genomes shed light on interconnected biogeochemical processes in an aquifer system.</title>
        <authorList>
            <person name="Anantharaman K."/>
            <person name="Brown C.T."/>
            <person name="Hug L.A."/>
            <person name="Sharon I."/>
            <person name="Castelle C.J."/>
            <person name="Probst A.J."/>
            <person name="Thomas B.C."/>
            <person name="Singh A."/>
            <person name="Wilkins M.J."/>
            <person name="Karaoz U."/>
            <person name="Brodie E.L."/>
            <person name="Williams K.H."/>
            <person name="Hubbard S.S."/>
            <person name="Banfield J.F."/>
        </authorList>
    </citation>
    <scope>NUCLEOTIDE SEQUENCE [LARGE SCALE GENOMIC DNA]</scope>
</reference>
<dbReference type="AlphaFoldDB" id="A0A1F7J6I6"/>
<comment type="caution">
    <text evidence="1">The sequence shown here is derived from an EMBL/GenBank/DDBJ whole genome shotgun (WGS) entry which is preliminary data.</text>
</comment>
<organism evidence="1 2">
    <name type="scientific">Candidatus Roizmanbacteria bacterium RIFCSPLOWO2_01_FULL_40_42</name>
    <dbReference type="NCBI Taxonomy" id="1802066"/>
    <lineage>
        <taxon>Bacteria</taxon>
        <taxon>Candidatus Roizmaniibacteriota</taxon>
    </lineage>
</organism>
<name>A0A1F7J6I6_9BACT</name>
<dbReference type="Gene3D" id="3.90.79.10">
    <property type="entry name" value="Nucleoside Triphosphate Pyrophosphohydrolase"/>
    <property type="match status" value="1"/>
</dbReference>
<proteinExistence type="predicted"/>
<dbReference type="InterPro" id="IPR015797">
    <property type="entry name" value="NUDIX_hydrolase-like_dom_sf"/>
</dbReference>
<gene>
    <name evidence="1" type="ORF">A3B50_03370</name>
</gene>
<evidence type="ECO:0008006" key="3">
    <source>
        <dbReference type="Google" id="ProtNLM"/>
    </source>
</evidence>